<dbReference type="SUPFAM" id="SSF56112">
    <property type="entry name" value="Protein kinase-like (PK-like)"/>
    <property type="match status" value="1"/>
</dbReference>
<proteinExistence type="predicted"/>
<dbReference type="Proteomes" id="UP000192257">
    <property type="component" value="Unassembled WGS sequence"/>
</dbReference>
<dbReference type="SMART" id="SM00220">
    <property type="entry name" value="S_TKc"/>
    <property type="match status" value="1"/>
</dbReference>
<dbReference type="InterPro" id="IPR011009">
    <property type="entry name" value="Kinase-like_dom_sf"/>
</dbReference>
<dbReference type="FunFam" id="3.30.200.20:FF:000271">
    <property type="entry name" value="MAPK/MAK/MRK overlapping kinase"/>
    <property type="match status" value="1"/>
</dbReference>
<dbReference type="Gene3D" id="3.30.200.20">
    <property type="entry name" value="Phosphorylase Kinase, domain 1"/>
    <property type="match status" value="1"/>
</dbReference>
<keyword evidence="5" id="KW-1185">Reference proteome</keyword>
<protein>
    <submittedName>
        <fullName evidence="4">Protein kinase</fullName>
    </submittedName>
</protein>
<dbReference type="GO" id="GO:0005524">
    <property type="term" value="F:ATP binding"/>
    <property type="evidence" value="ECO:0007669"/>
    <property type="project" value="UniProtKB-KW"/>
</dbReference>
<dbReference type="AlphaFoldDB" id="A0A1X0P692"/>
<dbReference type="EMBL" id="NBCO01000004">
    <property type="protein sequence ID" value="ORC91950.1"/>
    <property type="molecule type" value="Genomic_DNA"/>
</dbReference>
<dbReference type="InterPro" id="IPR050117">
    <property type="entry name" value="MAPK"/>
</dbReference>
<keyword evidence="4" id="KW-0808">Transferase</keyword>
<dbReference type="PANTHER" id="PTHR24055">
    <property type="entry name" value="MITOGEN-ACTIVATED PROTEIN KINASE"/>
    <property type="match status" value="1"/>
</dbReference>
<gene>
    <name evidence="4" type="ORF">TM35_000041640</name>
</gene>
<dbReference type="VEuPathDB" id="TriTrypDB:TM35_000041640"/>
<dbReference type="InterPro" id="IPR000719">
    <property type="entry name" value="Prot_kinase_dom"/>
</dbReference>
<dbReference type="InterPro" id="IPR008271">
    <property type="entry name" value="Ser/Thr_kinase_AS"/>
</dbReference>
<evidence type="ECO:0000256" key="1">
    <source>
        <dbReference type="ARBA" id="ARBA00022741"/>
    </source>
</evidence>
<feature type="domain" description="Protein kinase" evidence="3">
    <location>
        <begin position="4"/>
        <end position="287"/>
    </location>
</feature>
<dbReference type="RefSeq" id="XP_028886016.1">
    <property type="nucleotide sequence ID" value="XM_029022358.1"/>
</dbReference>
<dbReference type="GeneID" id="39982138"/>
<sequence length="362" mass="41825">MQKYKILGKKGEGTFSEVLKAQNIETNRLVAIKCMKKPFKSKEQVNRLREIQAVRRLQPHPNIVELIEVMFDRSTGRLALVFEFMDMNLYELIKGRRQYLSEERIRSYMYQLLKGLDHAHRTGLFHRDIKPENLLVNDDGTLKLADFGSCKGVYSRQPLTEYTSTRWYRAPECLLTDGYYSYKMDLWSAGCVFFEIMALFPLFPGSNELDQIHKIHNILGTPPPEILNKLKSSGTHMDFEFPQKQGTGLAKLLPNASREALDLLTKLLTYNEEQRGTAKDALRHPYFKTLRESEKKARRMRFELDKAKTLELRLENTLPHLSNTSTPMKLAHTVSENFFNIGTENATGTQDLINMLSSLPKI</sequence>
<dbReference type="PROSITE" id="PS50011">
    <property type="entry name" value="PROTEIN_KINASE_DOM"/>
    <property type="match status" value="1"/>
</dbReference>
<dbReference type="STRING" id="67003.A0A1X0P692"/>
<dbReference type="GO" id="GO:0004672">
    <property type="term" value="F:protein kinase activity"/>
    <property type="evidence" value="ECO:0007669"/>
    <property type="project" value="InterPro"/>
</dbReference>
<dbReference type="CDD" id="cd07831">
    <property type="entry name" value="STKc_MOK"/>
    <property type="match status" value="1"/>
</dbReference>
<reference evidence="4 5" key="1">
    <citation type="submission" date="2017-03" db="EMBL/GenBank/DDBJ databases">
        <title>An alternative strategy for trypanosome survival in the mammalian bloodstream revealed through genome and transcriptome analysis of the ubiquitous bovine parasite Trypanosoma (Megatrypanum) theileri.</title>
        <authorList>
            <person name="Kelly S."/>
            <person name="Ivens A."/>
            <person name="Mott A."/>
            <person name="O'Neill E."/>
            <person name="Emms D."/>
            <person name="Macleod O."/>
            <person name="Voorheis P."/>
            <person name="Matthews J."/>
            <person name="Matthews K."/>
            <person name="Carrington M."/>
        </authorList>
    </citation>
    <scope>NUCLEOTIDE SEQUENCE [LARGE SCALE GENOMIC DNA]</scope>
    <source>
        <strain evidence="4">Edinburgh</strain>
    </source>
</reference>
<dbReference type="PROSITE" id="PS00108">
    <property type="entry name" value="PROTEIN_KINASE_ST"/>
    <property type="match status" value="1"/>
</dbReference>
<name>A0A1X0P692_9TRYP</name>
<dbReference type="Pfam" id="PF00069">
    <property type="entry name" value="Pkinase"/>
    <property type="match status" value="1"/>
</dbReference>
<dbReference type="OrthoDB" id="2158884at2759"/>
<comment type="caution">
    <text evidence="4">The sequence shown here is derived from an EMBL/GenBank/DDBJ whole genome shotgun (WGS) entry which is preliminary data.</text>
</comment>
<organism evidence="4 5">
    <name type="scientific">Trypanosoma theileri</name>
    <dbReference type="NCBI Taxonomy" id="67003"/>
    <lineage>
        <taxon>Eukaryota</taxon>
        <taxon>Discoba</taxon>
        <taxon>Euglenozoa</taxon>
        <taxon>Kinetoplastea</taxon>
        <taxon>Metakinetoplastina</taxon>
        <taxon>Trypanosomatida</taxon>
        <taxon>Trypanosomatidae</taxon>
        <taxon>Trypanosoma</taxon>
    </lineage>
</organism>
<evidence type="ECO:0000313" key="5">
    <source>
        <dbReference type="Proteomes" id="UP000192257"/>
    </source>
</evidence>
<accession>A0A1X0P692</accession>
<dbReference type="FunFam" id="1.10.510.10:FF:000773">
    <property type="entry name" value="MOK protein kinase"/>
    <property type="match status" value="1"/>
</dbReference>
<evidence type="ECO:0000256" key="2">
    <source>
        <dbReference type="ARBA" id="ARBA00022840"/>
    </source>
</evidence>
<evidence type="ECO:0000313" key="4">
    <source>
        <dbReference type="EMBL" id="ORC91950.1"/>
    </source>
</evidence>
<evidence type="ECO:0000259" key="3">
    <source>
        <dbReference type="PROSITE" id="PS50011"/>
    </source>
</evidence>
<keyword evidence="2" id="KW-0067">ATP-binding</keyword>
<keyword evidence="4" id="KW-0418">Kinase</keyword>
<dbReference type="Gene3D" id="1.10.510.10">
    <property type="entry name" value="Transferase(Phosphotransferase) domain 1"/>
    <property type="match status" value="1"/>
</dbReference>
<keyword evidence="1" id="KW-0547">Nucleotide-binding</keyword>